<feature type="chain" id="PRO_5047101347" evidence="5">
    <location>
        <begin position="22"/>
        <end position="178"/>
    </location>
</feature>
<dbReference type="Proteomes" id="UP001268542">
    <property type="component" value="Unassembled WGS sequence"/>
</dbReference>
<comment type="caution">
    <text evidence="7">The sequence shown here is derived from an EMBL/GenBank/DDBJ whole genome shotgun (WGS) entry which is preliminary data.</text>
</comment>
<dbReference type="RefSeq" id="WP_315735866.1">
    <property type="nucleotide sequence ID" value="NZ_JAVYII010000011.1"/>
</dbReference>
<dbReference type="PANTHER" id="PTHR12302">
    <property type="entry name" value="EBNA2 BINDING PROTEIN P100"/>
    <property type="match status" value="1"/>
</dbReference>
<dbReference type="EMBL" id="JAVYII010000011">
    <property type="protein sequence ID" value="MDT9595283.1"/>
    <property type="molecule type" value="Genomic_DNA"/>
</dbReference>
<reference evidence="7 8" key="1">
    <citation type="submission" date="2023-08" db="EMBL/GenBank/DDBJ databases">
        <title>Nocardioides seae sp. nov., a bacterium isolated from a soil.</title>
        <authorList>
            <person name="Wang X."/>
        </authorList>
    </citation>
    <scope>NUCLEOTIDE SEQUENCE [LARGE SCALE GENOMIC DNA]</scope>
    <source>
        <strain evidence="7 8">YZH12</strain>
    </source>
</reference>
<dbReference type="PROSITE" id="PS50830">
    <property type="entry name" value="TNASE_3"/>
    <property type="match status" value="1"/>
</dbReference>
<protein>
    <submittedName>
        <fullName evidence="7">Thermonuclease family protein</fullName>
    </submittedName>
</protein>
<dbReference type="SMART" id="SM00318">
    <property type="entry name" value="SNc"/>
    <property type="match status" value="1"/>
</dbReference>
<name>A0ABU3Q1A7_9ACTN</name>
<dbReference type="InterPro" id="IPR035437">
    <property type="entry name" value="SNase_OB-fold_sf"/>
</dbReference>
<keyword evidence="1" id="KW-0540">Nuclease</keyword>
<evidence type="ECO:0000256" key="2">
    <source>
        <dbReference type="ARBA" id="ARBA00022759"/>
    </source>
</evidence>
<keyword evidence="5" id="KW-0732">Signal</keyword>
<evidence type="ECO:0000259" key="6">
    <source>
        <dbReference type="PROSITE" id="PS50830"/>
    </source>
</evidence>
<sequence length="178" mass="18604">MIAFVLAALALVAVYAAGRSADDGSSRGSGQESGQESGQGSDGIRTSGVLDAVTDGDTVRVRTADGTVERVRLLGLDAPEVRGTPECGGDEATGVVADLLPEGADVVLVADPTQGDRDRYDRLLRYVETSDGTDVGEAVLAAGWAEVYVFDDEVERHQAYARAEESARAQDRGIWGAC</sequence>
<evidence type="ECO:0000256" key="1">
    <source>
        <dbReference type="ARBA" id="ARBA00022722"/>
    </source>
</evidence>
<dbReference type="PROSITE" id="PS01123">
    <property type="entry name" value="TNASE_1"/>
    <property type="match status" value="1"/>
</dbReference>
<evidence type="ECO:0000256" key="3">
    <source>
        <dbReference type="ARBA" id="ARBA00022801"/>
    </source>
</evidence>
<dbReference type="Pfam" id="PF00565">
    <property type="entry name" value="SNase"/>
    <property type="match status" value="1"/>
</dbReference>
<dbReference type="PANTHER" id="PTHR12302:SF3">
    <property type="entry name" value="SERINE_THREONINE-PROTEIN KINASE 31"/>
    <property type="match status" value="1"/>
</dbReference>
<evidence type="ECO:0000256" key="4">
    <source>
        <dbReference type="SAM" id="MobiDB-lite"/>
    </source>
</evidence>
<keyword evidence="8" id="KW-1185">Reference proteome</keyword>
<dbReference type="Gene3D" id="2.40.50.90">
    <property type="match status" value="1"/>
</dbReference>
<feature type="domain" description="TNase-like" evidence="6">
    <location>
        <begin position="44"/>
        <end position="177"/>
    </location>
</feature>
<keyword evidence="3" id="KW-0378">Hydrolase</keyword>
<gene>
    <name evidence="7" type="ORF">RDV89_19505</name>
</gene>
<organism evidence="7 8">
    <name type="scientific">Nocardioides imazamoxiresistens</name>
    <dbReference type="NCBI Taxonomy" id="3231893"/>
    <lineage>
        <taxon>Bacteria</taxon>
        <taxon>Bacillati</taxon>
        <taxon>Actinomycetota</taxon>
        <taxon>Actinomycetes</taxon>
        <taxon>Propionibacteriales</taxon>
        <taxon>Nocardioidaceae</taxon>
        <taxon>Nocardioides</taxon>
    </lineage>
</organism>
<keyword evidence="2" id="KW-0255">Endonuclease</keyword>
<dbReference type="InterPro" id="IPR016071">
    <property type="entry name" value="Staphylococal_nuclease_OB-fold"/>
</dbReference>
<dbReference type="SUPFAM" id="SSF50199">
    <property type="entry name" value="Staphylococcal nuclease"/>
    <property type="match status" value="1"/>
</dbReference>
<dbReference type="InterPro" id="IPR002071">
    <property type="entry name" value="Thermonucl_AS"/>
</dbReference>
<evidence type="ECO:0000313" key="8">
    <source>
        <dbReference type="Proteomes" id="UP001268542"/>
    </source>
</evidence>
<evidence type="ECO:0000313" key="7">
    <source>
        <dbReference type="EMBL" id="MDT9595283.1"/>
    </source>
</evidence>
<feature type="signal peptide" evidence="5">
    <location>
        <begin position="1"/>
        <end position="21"/>
    </location>
</feature>
<accession>A0ABU3Q1A7</accession>
<feature type="region of interest" description="Disordered" evidence="4">
    <location>
        <begin position="20"/>
        <end position="49"/>
    </location>
</feature>
<feature type="compositionally biased region" description="Low complexity" evidence="4">
    <location>
        <begin position="26"/>
        <end position="43"/>
    </location>
</feature>
<proteinExistence type="predicted"/>
<evidence type="ECO:0000256" key="5">
    <source>
        <dbReference type="SAM" id="SignalP"/>
    </source>
</evidence>